<dbReference type="PANTHER" id="PTHR40629">
    <property type="entry name" value="PRO41 PROTEIN"/>
    <property type="match status" value="1"/>
</dbReference>
<dbReference type="OrthoDB" id="2110422at2759"/>
<keyword evidence="4" id="KW-1185">Reference proteome</keyword>
<keyword evidence="1" id="KW-0472">Membrane</keyword>
<protein>
    <recommendedName>
        <fullName evidence="2">DUF7727 domain-containing protein</fullName>
    </recommendedName>
</protein>
<dbReference type="AlphaFoldDB" id="A0A2T3ACW7"/>
<dbReference type="EMBL" id="KZ678410">
    <property type="protein sequence ID" value="PSR92075.1"/>
    <property type="molecule type" value="Genomic_DNA"/>
</dbReference>
<evidence type="ECO:0000256" key="1">
    <source>
        <dbReference type="SAM" id="Phobius"/>
    </source>
</evidence>
<evidence type="ECO:0000313" key="3">
    <source>
        <dbReference type="EMBL" id="PSR92075.1"/>
    </source>
</evidence>
<keyword evidence="1" id="KW-0812">Transmembrane</keyword>
<feature type="transmembrane region" description="Helical" evidence="1">
    <location>
        <begin position="12"/>
        <end position="32"/>
    </location>
</feature>
<gene>
    <name evidence="3" type="ORF">BD289DRAFT_188953</name>
</gene>
<feature type="domain" description="DUF7727" evidence="2">
    <location>
        <begin position="1"/>
        <end position="125"/>
    </location>
</feature>
<dbReference type="InParanoid" id="A0A2T3ACW7"/>
<dbReference type="Proteomes" id="UP000241462">
    <property type="component" value="Unassembled WGS sequence"/>
</dbReference>
<keyword evidence="1" id="KW-1133">Transmembrane helix</keyword>
<feature type="transmembrane region" description="Helical" evidence="1">
    <location>
        <begin position="52"/>
        <end position="75"/>
    </location>
</feature>
<name>A0A2T3ACW7_9PEZI</name>
<organism evidence="3 4">
    <name type="scientific">Coniella lustricola</name>
    <dbReference type="NCBI Taxonomy" id="2025994"/>
    <lineage>
        <taxon>Eukaryota</taxon>
        <taxon>Fungi</taxon>
        <taxon>Dikarya</taxon>
        <taxon>Ascomycota</taxon>
        <taxon>Pezizomycotina</taxon>
        <taxon>Sordariomycetes</taxon>
        <taxon>Sordariomycetidae</taxon>
        <taxon>Diaporthales</taxon>
        <taxon>Schizoparmaceae</taxon>
        <taxon>Coniella</taxon>
    </lineage>
</organism>
<dbReference type="Pfam" id="PF24853">
    <property type="entry name" value="DUF7727"/>
    <property type="match status" value="1"/>
</dbReference>
<evidence type="ECO:0000313" key="4">
    <source>
        <dbReference type="Proteomes" id="UP000241462"/>
    </source>
</evidence>
<feature type="transmembrane region" description="Helical" evidence="1">
    <location>
        <begin position="87"/>
        <end position="112"/>
    </location>
</feature>
<sequence length="144" mass="16138">MGRLIKNHWARLIILTAGAYQVGAAIEGFFWPKVFWDFATKTLDLAVKPLPLLQIINLVLGLWMMAWEWPLSFIAGSTIHRSFEARLAILPLAALAAVLLYQGTNAALYYLIAMVVEFWAYSEGEIICAKPWTLPQQGASRMNA</sequence>
<dbReference type="InterPro" id="IPR056144">
    <property type="entry name" value="DUF7727"/>
</dbReference>
<proteinExistence type="predicted"/>
<dbReference type="PANTHER" id="PTHR40629:SF1">
    <property type="entry name" value="PRO41 PROTEIN"/>
    <property type="match status" value="1"/>
</dbReference>
<evidence type="ECO:0000259" key="2">
    <source>
        <dbReference type="Pfam" id="PF24853"/>
    </source>
</evidence>
<accession>A0A2T3ACW7</accession>
<reference evidence="3 4" key="1">
    <citation type="journal article" date="2018" name="Mycol. Prog.">
        <title>Coniella lustricola, a new species from submerged detritus.</title>
        <authorList>
            <person name="Raudabaugh D.B."/>
            <person name="Iturriaga T."/>
            <person name="Carver A."/>
            <person name="Mondo S."/>
            <person name="Pangilinan J."/>
            <person name="Lipzen A."/>
            <person name="He G."/>
            <person name="Amirebrahimi M."/>
            <person name="Grigoriev I.V."/>
            <person name="Miller A.N."/>
        </authorList>
    </citation>
    <scope>NUCLEOTIDE SEQUENCE [LARGE SCALE GENOMIC DNA]</scope>
    <source>
        <strain evidence="3 4">B22-T-1</strain>
    </source>
</reference>